<name>A0ABP9W0A6_9BACT</name>
<sequence>MLQSDWLSHVQYDYRLANEGRLARFSQANRQETQQRQSDSAALRFTLGEHSIIHSRANLHNGKRDFWAKRWLKWGKRARSKG</sequence>
<keyword evidence="2" id="KW-1185">Reference proteome</keyword>
<protein>
    <submittedName>
        <fullName evidence="1">Uncharacterized protein</fullName>
    </submittedName>
</protein>
<dbReference type="EMBL" id="BAABRO010000022">
    <property type="protein sequence ID" value="GAA5510396.1"/>
    <property type="molecule type" value="Genomic_DNA"/>
</dbReference>
<accession>A0ABP9W0A6</accession>
<evidence type="ECO:0000313" key="2">
    <source>
        <dbReference type="Proteomes" id="UP001416858"/>
    </source>
</evidence>
<proteinExistence type="predicted"/>
<evidence type="ECO:0000313" key="1">
    <source>
        <dbReference type="EMBL" id="GAA5510396.1"/>
    </source>
</evidence>
<organism evidence="1 2">
    <name type="scientific">Novipirellula caenicola</name>
    <dbReference type="NCBI Taxonomy" id="1536901"/>
    <lineage>
        <taxon>Bacteria</taxon>
        <taxon>Pseudomonadati</taxon>
        <taxon>Planctomycetota</taxon>
        <taxon>Planctomycetia</taxon>
        <taxon>Pirellulales</taxon>
        <taxon>Pirellulaceae</taxon>
        <taxon>Novipirellula</taxon>
    </lineage>
</organism>
<dbReference type="Proteomes" id="UP001416858">
    <property type="component" value="Unassembled WGS sequence"/>
</dbReference>
<comment type="caution">
    <text evidence="1">The sequence shown here is derived from an EMBL/GenBank/DDBJ whole genome shotgun (WGS) entry which is preliminary data.</text>
</comment>
<reference evidence="1 2" key="1">
    <citation type="submission" date="2024-02" db="EMBL/GenBank/DDBJ databases">
        <title>Rhodopirellula caenicola NBRC 110016.</title>
        <authorList>
            <person name="Ichikawa N."/>
            <person name="Katano-Makiyama Y."/>
            <person name="Hidaka K."/>
        </authorList>
    </citation>
    <scope>NUCLEOTIDE SEQUENCE [LARGE SCALE GENOMIC DNA]</scope>
    <source>
        <strain evidence="1 2">NBRC 110016</strain>
    </source>
</reference>
<gene>
    <name evidence="1" type="ORF">Rcae01_05904</name>
</gene>